<organism evidence="1">
    <name type="scientific">Podoviridae sp. ct5cR14</name>
    <dbReference type="NCBI Taxonomy" id="2825220"/>
    <lineage>
        <taxon>Viruses</taxon>
        <taxon>Duplodnaviria</taxon>
        <taxon>Heunggongvirae</taxon>
        <taxon>Uroviricota</taxon>
        <taxon>Caudoviricetes</taxon>
    </lineage>
</organism>
<sequence>MYFRPYIYVYIYKSMPKINAFFRFSSFIR</sequence>
<protein>
    <submittedName>
        <fullName evidence="1">Uncharacterized protein</fullName>
    </submittedName>
</protein>
<accession>A0A8S5PS67</accession>
<reference evidence="1" key="1">
    <citation type="journal article" date="2021" name="Proc. Natl. Acad. Sci. U.S.A.">
        <title>A Catalog of Tens of Thousands of Viruses from Human Metagenomes Reveals Hidden Associations with Chronic Diseases.</title>
        <authorList>
            <person name="Tisza M.J."/>
            <person name="Buck C.B."/>
        </authorList>
    </citation>
    <scope>NUCLEOTIDE SEQUENCE</scope>
    <source>
        <strain evidence="1">Ct5cR14</strain>
    </source>
</reference>
<evidence type="ECO:0000313" key="1">
    <source>
        <dbReference type="EMBL" id="DAE09355.1"/>
    </source>
</evidence>
<dbReference type="EMBL" id="BK015486">
    <property type="protein sequence ID" value="DAE09355.1"/>
    <property type="molecule type" value="Genomic_DNA"/>
</dbReference>
<name>A0A8S5PS67_9CAUD</name>
<proteinExistence type="predicted"/>